<feature type="signal peptide" evidence="1">
    <location>
        <begin position="1"/>
        <end position="34"/>
    </location>
</feature>
<keyword evidence="1" id="KW-0732">Signal</keyword>
<name>A0A1H3LJN4_9ACTN</name>
<dbReference type="AlphaFoldDB" id="A0A1H3LJN4"/>
<keyword evidence="4" id="KW-1185">Reference proteome</keyword>
<evidence type="ECO:0000313" key="3">
    <source>
        <dbReference type="EMBL" id="SDY64510.1"/>
    </source>
</evidence>
<evidence type="ECO:0000259" key="2">
    <source>
        <dbReference type="Pfam" id="PF26571"/>
    </source>
</evidence>
<dbReference type="RefSeq" id="WP_143049633.1">
    <property type="nucleotide sequence ID" value="NZ_BOND01000015.1"/>
</dbReference>
<dbReference type="Gene3D" id="6.10.250.3150">
    <property type="match status" value="1"/>
</dbReference>
<organism evidence="3 4">
    <name type="scientific">Asanoa ishikariensis</name>
    <dbReference type="NCBI Taxonomy" id="137265"/>
    <lineage>
        <taxon>Bacteria</taxon>
        <taxon>Bacillati</taxon>
        <taxon>Actinomycetota</taxon>
        <taxon>Actinomycetes</taxon>
        <taxon>Micromonosporales</taxon>
        <taxon>Micromonosporaceae</taxon>
        <taxon>Asanoa</taxon>
    </lineage>
</organism>
<reference evidence="4" key="1">
    <citation type="submission" date="2016-10" db="EMBL/GenBank/DDBJ databases">
        <authorList>
            <person name="Varghese N."/>
            <person name="Submissions S."/>
        </authorList>
    </citation>
    <scope>NUCLEOTIDE SEQUENCE [LARGE SCALE GENOMIC DNA]</scope>
    <source>
        <strain evidence="4">DSM 44718</strain>
    </source>
</reference>
<sequence>MTRKGRPRAVVRRAALVGTVTLLVGLALAPAAVAAPNPTPTPAAPAEGGKNVLLDDVIERTSRAFVEAKNAVADSRKKQDELSREIARLDVRRAALAPQAVEIARHNYMNGRIGPALMLLNARTQNDFLDRAEQLERLAEYDNERLAELATTQQQALAAKSQLDIEVKRESAQLAVMSKQKSEVDKAFKLAGGKTVNGNVYANLPTAKQSPRGSDGSFPAQSCSVQDPTTNGCITPRMLFALKETQRLGYKRFVSCHRDGGPFEHPKGRACDFSVFKTNDFGSGDAQGDARFYGNNLAAFLVKNADKLGILYVIWYRQVWLPSTGNWKPYSGVGGDPSSDHTNHVHLSIL</sequence>
<feature type="chain" id="PRO_5011439101" description="ARB-07466-like C-terminal domain-containing protein" evidence="1">
    <location>
        <begin position="35"/>
        <end position="350"/>
    </location>
</feature>
<protein>
    <recommendedName>
        <fullName evidence="2">ARB-07466-like C-terminal domain-containing protein</fullName>
    </recommendedName>
</protein>
<dbReference type="OrthoDB" id="2989771at2"/>
<dbReference type="Proteomes" id="UP000199632">
    <property type="component" value="Unassembled WGS sequence"/>
</dbReference>
<dbReference type="InterPro" id="IPR058593">
    <property type="entry name" value="ARB_07466-like_C"/>
</dbReference>
<evidence type="ECO:0000256" key="1">
    <source>
        <dbReference type="SAM" id="SignalP"/>
    </source>
</evidence>
<gene>
    <name evidence="3" type="ORF">SAMN05421684_0798</name>
</gene>
<dbReference type="PROSITE" id="PS51318">
    <property type="entry name" value="TAT"/>
    <property type="match status" value="1"/>
</dbReference>
<feature type="domain" description="ARB-07466-like C-terminal" evidence="2">
    <location>
        <begin position="231"/>
        <end position="341"/>
    </location>
</feature>
<accession>A0A1H3LJN4</accession>
<dbReference type="InterPro" id="IPR006311">
    <property type="entry name" value="TAT_signal"/>
</dbReference>
<dbReference type="STRING" id="137265.SAMN05421684_0798"/>
<proteinExistence type="predicted"/>
<dbReference type="EMBL" id="FNQB01000001">
    <property type="protein sequence ID" value="SDY64510.1"/>
    <property type="molecule type" value="Genomic_DNA"/>
</dbReference>
<evidence type="ECO:0000313" key="4">
    <source>
        <dbReference type="Proteomes" id="UP000199632"/>
    </source>
</evidence>
<dbReference type="Pfam" id="PF26571">
    <property type="entry name" value="VldE"/>
    <property type="match status" value="1"/>
</dbReference>